<dbReference type="RefSeq" id="WP_232136554.1">
    <property type="nucleotide sequence ID" value="NZ_CP089507.1"/>
</dbReference>
<reference evidence="1" key="2">
    <citation type="journal article" date="2022" name="Syst. Appl. Microbiol.">
        <title>Physiological and genomic characterisation of Luteimonas fraxinea sp. nov., a bacterial species associated with trees tolerant to ash dieback.</title>
        <authorList>
            <person name="Ulrich K."/>
            <person name="Becker R."/>
            <person name="Behrendt U."/>
            <person name="Kube M."/>
            <person name="Schneck V."/>
            <person name="Ulrich A."/>
        </authorList>
    </citation>
    <scope>NUCLEOTIDE SEQUENCE</scope>
    <source>
        <strain evidence="1">A1P009</strain>
    </source>
</reference>
<comment type="caution">
    <text evidence="1">The sequence shown here is derived from an EMBL/GenBank/DDBJ whole genome shotgun (WGS) entry which is preliminary data.</text>
</comment>
<keyword evidence="2" id="KW-1185">Reference proteome</keyword>
<dbReference type="PIRSF" id="PIRSF008502">
    <property type="entry name" value="UCP008502"/>
    <property type="match status" value="1"/>
</dbReference>
<evidence type="ECO:0000313" key="2">
    <source>
        <dbReference type="Proteomes" id="UP001430360"/>
    </source>
</evidence>
<dbReference type="Pfam" id="PF08002">
    <property type="entry name" value="DUF1697"/>
    <property type="match status" value="1"/>
</dbReference>
<dbReference type="PANTHER" id="PTHR36439:SF1">
    <property type="entry name" value="DUF1697 DOMAIN-CONTAINING PROTEIN"/>
    <property type="match status" value="1"/>
</dbReference>
<dbReference type="SUPFAM" id="SSF160379">
    <property type="entry name" value="SP0830-like"/>
    <property type="match status" value="1"/>
</dbReference>
<gene>
    <name evidence="1" type="ORF">LTT95_11205</name>
</gene>
<dbReference type="Gene3D" id="3.30.70.1280">
    <property type="entry name" value="SP0830-like domains"/>
    <property type="match status" value="1"/>
</dbReference>
<organism evidence="1 2">
    <name type="scientific">Luteimonas fraxinea</name>
    <dbReference type="NCBI Taxonomy" id="2901869"/>
    <lineage>
        <taxon>Bacteria</taxon>
        <taxon>Pseudomonadati</taxon>
        <taxon>Pseudomonadota</taxon>
        <taxon>Gammaproteobacteria</taxon>
        <taxon>Lysobacterales</taxon>
        <taxon>Lysobacteraceae</taxon>
        <taxon>Luteimonas</taxon>
    </lineage>
</organism>
<dbReference type="EMBL" id="JAJQKU010000003">
    <property type="protein sequence ID" value="MCD9097504.1"/>
    <property type="molecule type" value="Genomic_DNA"/>
</dbReference>
<name>A0ABS8UFK3_9GAMM</name>
<protein>
    <submittedName>
        <fullName evidence="1">DUF1697 domain-containing protein</fullName>
    </submittedName>
</protein>
<reference evidence="1" key="1">
    <citation type="submission" date="2021-12" db="EMBL/GenBank/DDBJ databases">
        <authorList>
            <person name="Ulrich A."/>
        </authorList>
    </citation>
    <scope>NUCLEOTIDE SEQUENCE</scope>
    <source>
        <strain evidence="1">A1P009</strain>
    </source>
</reference>
<dbReference type="InterPro" id="IPR012545">
    <property type="entry name" value="DUF1697"/>
</dbReference>
<accession>A0ABS8UFK3</accession>
<dbReference type="PANTHER" id="PTHR36439">
    <property type="entry name" value="BLL4334 PROTEIN"/>
    <property type="match status" value="1"/>
</dbReference>
<proteinExistence type="predicted"/>
<sequence length="179" mass="18878">MPRFVVLLRGVNVGKGNRVPMAAFKQLLESLGCTQVRTLLNSGNAVVTAPVRSTAKFAQTIADALSAQLGVSTPVIVKSAAEVDRIVSESPMAPAESEHSRCLVIFAQAPEALRLLDDLQPLAVLPERLVVTDDAGYLECPAGLLESKVAPALLGKAGRALTTRNWATVLKLRALLDAG</sequence>
<dbReference type="Proteomes" id="UP001430360">
    <property type="component" value="Unassembled WGS sequence"/>
</dbReference>
<evidence type="ECO:0000313" key="1">
    <source>
        <dbReference type="EMBL" id="MCD9097504.1"/>
    </source>
</evidence>